<dbReference type="GO" id="GO:0002953">
    <property type="term" value="F:5'-deoxynucleotidase activity"/>
    <property type="evidence" value="ECO:0007669"/>
    <property type="project" value="UniProtKB-EC"/>
</dbReference>
<evidence type="ECO:0000256" key="3">
    <source>
        <dbReference type="ARBA" id="ARBA00001941"/>
    </source>
</evidence>
<evidence type="ECO:0000256" key="5">
    <source>
        <dbReference type="ARBA" id="ARBA00012964"/>
    </source>
</evidence>
<evidence type="ECO:0000256" key="2">
    <source>
        <dbReference type="ARBA" id="ARBA00001936"/>
    </source>
</evidence>
<evidence type="ECO:0000256" key="6">
    <source>
        <dbReference type="ARBA" id="ARBA00022723"/>
    </source>
</evidence>
<dbReference type="Gene3D" id="1.10.3210.10">
    <property type="entry name" value="Hypothetical protein af1432"/>
    <property type="match status" value="1"/>
</dbReference>
<dbReference type="AlphaFoldDB" id="A0A1T4VM26"/>
<comment type="catalytic activity">
    <reaction evidence="1">
        <text>a 2'-deoxyribonucleoside 5'-phosphate + H2O = a 2'-deoxyribonucleoside + phosphate</text>
        <dbReference type="Rhea" id="RHEA:36167"/>
        <dbReference type="ChEBI" id="CHEBI:15377"/>
        <dbReference type="ChEBI" id="CHEBI:18274"/>
        <dbReference type="ChEBI" id="CHEBI:43474"/>
        <dbReference type="ChEBI" id="CHEBI:65317"/>
        <dbReference type="EC" id="3.1.3.89"/>
    </reaction>
</comment>
<keyword evidence="6" id="KW-0479">Metal-binding</keyword>
<dbReference type="GO" id="GO:0046872">
    <property type="term" value="F:metal ion binding"/>
    <property type="evidence" value="ECO:0007669"/>
    <property type="project" value="UniProtKB-KW"/>
</dbReference>
<keyword evidence="10" id="KW-1185">Reference proteome</keyword>
<comment type="subunit">
    <text evidence="4">Homodimer.</text>
</comment>
<dbReference type="InterPro" id="IPR039356">
    <property type="entry name" value="YfbR/HDDC2"/>
</dbReference>
<dbReference type="CDD" id="cd00077">
    <property type="entry name" value="HDc"/>
    <property type="match status" value="1"/>
</dbReference>
<gene>
    <name evidence="9" type="ORF">SAMN02745213_01713</name>
</gene>
<evidence type="ECO:0000259" key="8">
    <source>
        <dbReference type="SMART" id="SM00471"/>
    </source>
</evidence>
<dbReference type="InterPro" id="IPR006674">
    <property type="entry name" value="HD_domain"/>
</dbReference>
<keyword evidence="7 9" id="KW-0378">Hydrolase</keyword>
<comment type="cofactor">
    <cofactor evidence="2">
        <name>Mn(2+)</name>
        <dbReference type="ChEBI" id="CHEBI:29035"/>
    </cofactor>
</comment>
<dbReference type="RefSeq" id="WP_078929099.1">
    <property type="nucleotide sequence ID" value="NZ_FUXX01000032.1"/>
</dbReference>
<accession>A0A1T4VM26</accession>
<dbReference type="PANTHER" id="PTHR11845">
    <property type="entry name" value="5'-DEOXYNUCLEOTIDASE HDDC2"/>
    <property type="match status" value="1"/>
</dbReference>
<organism evidence="9 10">
    <name type="scientific">Succinivibrio dextrinosolvens DSM 3072</name>
    <dbReference type="NCBI Taxonomy" id="1123324"/>
    <lineage>
        <taxon>Bacteria</taxon>
        <taxon>Pseudomonadati</taxon>
        <taxon>Pseudomonadota</taxon>
        <taxon>Gammaproteobacteria</taxon>
        <taxon>Aeromonadales</taxon>
        <taxon>Succinivibrionaceae</taxon>
        <taxon>Succinivibrio</taxon>
    </lineage>
</organism>
<proteinExistence type="predicted"/>
<evidence type="ECO:0000256" key="7">
    <source>
        <dbReference type="ARBA" id="ARBA00022801"/>
    </source>
</evidence>
<dbReference type="SUPFAM" id="SSF109604">
    <property type="entry name" value="HD-domain/PDEase-like"/>
    <property type="match status" value="1"/>
</dbReference>
<dbReference type="STRING" id="83771.SAMN02910357_00348"/>
<dbReference type="EC" id="3.1.3.89" evidence="5"/>
<evidence type="ECO:0000256" key="1">
    <source>
        <dbReference type="ARBA" id="ARBA00001638"/>
    </source>
</evidence>
<evidence type="ECO:0000313" key="9">
    <source>
        <dbReference type="EMBL" id="SKA65918.1"/>
    </source>
</evidence>
<reference evidence="10" key="1">
    <citation type="submission" date="2017-02" db="EMBL/GenBank/DDBJ databases">
        <authorList>
            <person name="Varghese N."/>
            <person name="Submissions S."/>
        </authorList>
    </citation>
    <scope>NUCLEOTIDE SEQUENCE [LARGE SCALE GENOMIC DNA]</scope>
    <source>
        <strain evidence="10">DSM 3072</strain>
    </source>
</reference>
<dbReference type="SMART" id="SM00471">
    <property type="entry name" value="HDc"/>
    <property type="match status" value="1"/>
</dbReference>
<sequence>MKPNEFLQIVHFAEKLKDTTRHCTTSKGRAESVAEHSWRISLMALFLRSEFPELDINKVIAMCLIHDLGEGFTGDIPSFNKTQNDESLEDSLFRKWIDSLPEGLSESIMSLYEEMSELKTKEAKLYKALDKIEAVIQHNESPIETWSENEYQLNKTYGLDEVKFSEWMKSLRQEILKETLVKIEEQENTVRKCV</sequence>
<dbReference type="InterPro" id="IPR003607">
    <property type="entry name" value="HD/PDEase_dom"/>
</dbReference>
<dbReference type="Proteomes" id="UP000242432">
    <property type="component" value="Unassembled WGS sequence"/>
</dbReference>
<protein>
    <recommendedName>
        <fullName evidence="5">5'-deoxynucleotidase</fullName>
        <ecNumber evidence="5">3.1.3.89</ecNumber>
    </recommendedName>
</protein>
<dbReference type="PANTHER" id="PTHR11845:SF13">
    <property type="entry name" value="5'-DEOXYNUCLEOTIDASE HDDC2"/>
    <property type="match status" value="1"/>
</dbReference>
<dbReference type="GO" id="GO:0005737">
    <property type="term" value="C:cytoplasm"/>
    <property type="evidence" value="ECO:0007669"/>
    <property type="project" value="TreeGrafter"/>
</dbReference>
<feature type="domain" description="HD/PDEase" evidence="8">
    <location>
        <begin position="29"/>
        <end position="144"/>
    </location>
</feature>
<comment type="cofactor">
    <cofactor evidence="3">
        <name>Co(2+)</name>
        <dbReference type="ChEBI" id="CHEBI:48828"/>
    </cofactor>
</comment>
<dbReference type="EMBL" id="FUXX01000032">
    <property type="protein sequence ID" value="SKA65918.1"/>
    <property type="molecule type" value="Genomic_DNA"/>
</dbReference>
<evidence type="ECO:0000256" key="4">
    <source>
        <dbReference type="ARBA" id="ARBA00011738"/>
    </source>
</evidence>
<dbReference type="Pfam" id="PF13023">
    <property type="entry name" value="HD_3"/>
    <property type="match status" value="1"/>
</dbReference>
<name>A0A1T4VM26_9GAMM</name>
<evidence type="ECO:0000313" key="10">
    <source>
        <dbReference type="Proteomes" id="UP000242432"/>
    </source>
</evidence>